<keyword evidence="3" id="KW-1185">Reference proteome</keyword>
<dbReference type="SUPFAM" id="SSF52091">
    <property type="entry name" value="SpoIIaa-like"/>
    <property type="match status" value="1"/>
</dbReference>
<sequence>MRTDVTVTVLDDLRIVRVAGEFDADETDALTERLALPPEGSGGTIVDLADVTFADSSLLHTLLTAQADHVRAGIPLVLVRLSPFVERLLDLTDTARAFRVAGGVPEAADLIRTDDAGVGP</sequence>
<dbReference type="Gene3D" id="3.30.750.24">
    <property type="entry name" value="STAS domain"/>
    <property type="match status" value="1"/>
</dbReference>
<proteinExistence type="predicted"/>
<dbReference type="RefSeq" id="WP_358359644.1">
    <property type="nucleotide sequence ID" value="NZ_JBEZFP010000092.1"/>
</dbReference>
<comment type="caution">
    <text evidence="2">The sequence shown here is derived from an EMBL/GenBank/DDBJ whole genome shotgun (WGS) entry which is preliminary data.</text>
</comment>
<gene>
    <name evidence="2" type="ORF">AB0C36_29150</name>
</gene>
<evidence type="ECO:0000313" key="2">
    <source>
        <dbReference type="EMBL" id="MEU8137567.1"/>
    </source>
</evidence>
<feature type="domain" description="STAS" evidence="1">
    <location>
        <begin position="3"/>
        <end position="111"/>
    </location>
</feature>
<evidence type="ECO:0000259" key="1">
    <source>
        <dbReference type="PROSITE" id="PS50801"/>
    </source>
</evidence>
<dbReference type="PROSITE" id="PS50801">
    <property type="entry name" value="STAS"/>
    <property type="match status" value="1"/>
</dbReference>
<protein>
    <submittedName>
        <fullName evidence="2">STAS domain-containing protein</fullName>
    </submittedName>
</protein>
<dbReference type="EMBL" id="JBEZFP010000092">
    <property type="protein sequence ID" value="MEU8137567.1"/>
    <property type="molecule type" value="Genomic_DNA"/>
</dbReference>
<dbReference type="CDD" id="cd07043">
    <property type="entry name" value="STAS_anti-anti-sigma_factors"/>
    <property type="match status" value="1"/>
</dbReference>
<evidence type="ECO:0000313" key="3">
    <source>
        <dbReference type="Proteomes" id="UP001551482"/>
    </source>
</evidence>
<reference evidence="2 3" key="1">
    <citation type="submission" date="2024-06" db="EMBL/GenBank/DDBJ databases">
        <title>The Natural Products Discovery Center: Release of the First 8490 Sequenced Strains for Exploring Actinobacteria Biosynthetic Diversity.</title>
        <authorList>
            <person name="Kalkreuter E."/>
            <person name="Kautsar S.A."/>
            <person name="Yang D."/>
            <person name="Bader C.D."/>
            <person name="Teijaro C.N."/>
            <person name="Fluegel L."/>
            <person name="Davis C.M."/>
            <person name="Simpson J.R."/>
            <person name="Lauterbach L."/>
            <person name="Steele A.D."/>
            <person name="Gui C."/>
            <person name="Meng S."/>
            <person name="Li G."/>
            <person name="Viehrig K."/>
            <person name="Ye F."/>
            <person name="Su P."/>
            <person name="Kiefer A.F."/>
            <person name="Nichols A."/>
            <person name="Cepeda A.J."/>
            <person name="Yan W."/>
            <person name="Fan B."/>
            <person name="Jiang Y."/>
            <person name="Adhikari A."/>
            <person name="Zheng C.-J."/>
            <person name="Schuster L."/>
            <person name="Cowan T.M."/>
            <person name="Smanski M.J."/>
            <person name="Chevrette M.G."/>
            <person name="De Carvalho L.P.S."/>
            <person name="Shen B."/>
        </authorList>
    </citation>
    <scope>NUCLEOTIDE SEQUENCE [LARGE SCALE GENOMIC DNA]</scope>
    <source>
        <strain evidence="2 3">NPDC048946</strain>
    </source>
</reference>
<dbReference type="InterPro" id="IPR036513">
    <property type="entry name" value="STAS_dom_sf"/>
</dbReference>
<name>A0ABV3DP84_9ACTN</name>
<accession>A0ABV3DP84</accession>
<organism evidence="2 3">
    <name type="scientific">Streptodolium elevatio</name>
    <dbReference type="NCBI Taxonomy" id="3157996"/>
    <lineage>
        <taxon>Bacteria</taxon>
        <taxon>Bacillati</taxon>
        <taxon>Actinomycetota</taxon>
        <taxon>Actinomycetes</taxon>
        <taxon>Kitasatosporales</taxon>
        <taxon>Streptomycetaceae</taxon>
        <taxon>Streptodolium</taxon>
    </lineage>
</organism>
<dbReference type="Pfam" id="PF01740">
    <property type="entry name" value="STAS"/>
    <property type="match status" value="1"/>
</dbReference>
<dbReference type="Proteomes" id="UP001551482">
    <property type="component" value="Unassembled WGS sequence"/>
</dbReference>
<dbReference type="InterPro" id="IPR002645">
    <property type="entry name" value="STAS_dom"/>
</dbReference>